<accession>A0ABW3AHU3</accession>
<sequence length="639" mass="68195">MKPERFMWLVVIPLIAIVALTALFIAQTGAAEPDDEPEAEASWTFLVYMMGDTNLEPYALDDLTEMAAVGSSDELNVVAMVDRSPDYSSDGVLNLDDWEDTKLFEVQQDEFVELADLGELNTGDPETLASFVETAVTEYPAENYALLLWDHGGGWLGMGADETDGEDPLELDEIAAGIDAGLAATGVDKLDMIGFDACLMATYEVASTLAPYADYMVASEEVEPGHGWNYGQLAVLQDDPETDAPTLASAMLEGYSEQAVEEGTESDITLGILDLAGVADLQAAMSDVADAYIDDPGAYTPELASAQQDVLEFGRDPDPAYSTYQIDLGGFLTNLAESGDGELAARATAAIDALDAMVVEHVAGPATSESTGLSIYFPPLQSYFYDDYLALEGVPTWPATLAEFFTSGALLDDASRAVFDDDATLEASFGEDGLSVFVPLEGGTDESVVEASVAVGFERDGDSVYALEMPAEIVEQDGHVGIQADYDLTYMLIGDGEDEHLVYQSIGIDPGTGHTVIDIPLDYVAPGDDPDEFEDALLSIVLDDDGTILEEDLFARDAGGTLGAFDPDPDGLLFPVALVSTAEGEWVYERTGDIGIWADIENLEYLIETVEPGTELALDVSVRDYAGTGDYAVFAVTAE</sequence>
<dbReference type="Pfam" id="PF03415">
    <property type="entry name" value="Peptidase_C11"/>
    <property type="match status" value="1"/>
</dbReference>
<dbReference type="PANTHER" id="PTHR37835">
    <property type="entry name" value="ALPHA-CLOSTRIPAIN"/>
    <property type="match status" value="1"/>
</dbReference>
<organism evidence="1 2">
    <name type="scientific">Microbacterium insulae</name>
    <dbReference type="NCBI Taxonomy" id="483014"/>
    <lineage>
        <taxon>Bacteria</taxon>
        <taxon>Bacillati</taxon>
        <taxon>Actinomycetota</taxon>
        <taxon>Actinomycetes</taxon>
        <taxon>Micrococcales</taxon>
        <taxon>Microbacteriaceae</taxon>
        <taxon>Microbacterium</taxon>
    </lineage>
</organism>
<dbReference type="InterPro" id="IPR005077">
    <property type="entry name" value="Peptidase_C11"/>
</dbReference>
<dbReference type="PANTHER" id="PTHR37835:SF1">
    <property type="entry name" value="ALPHA-CLOSTRIPAIN"/>
    <property type="match status" value="1"/>
</dbReference>
<dbReference type="RefSeq" id="WP_204978124.1">
    <property type="nucleotide sequence ID" value="NZ_JBHTII010000001.1"/>
</dbReference>
<dbReference type="EMBL" id="JBHTII010000001">
    <property type="protein sequence ID" value="MFD0790340.1"/>
    <property type="molecule type" value="Genomic_DNA"/>
</dbReference>
<evidence type="ECO:0000313" key="2">
    <source>
        <dbReference type="Proteomes" id="UP001597055"/>
    </source>
</evidence>
<comment type="caution">
    <text evidence="1">The sequence shown here is derived from an EMBL/GenBank/DDBJ whole genome shotgun (WGS) entry which is preliminary data.</text>
</comment>
<keyword evidence="2" id="KW-1185">Reference proteome</keyword>
<proteinExistence type="predicted"/>
<reference evidence="2" key="1">
    <citation type="journal article" date="2019" name="Int. J. Syst. Evol. Microbiol.">
        <title>The Global Catalogue of Microorganisms (GCM) 10K type strain sequencing project: providing services to taxonomists for standard genome sequencing and annotation.</title>
        <authorList>
            <consortium name="The Broad Institute Genomics Platform"/>
            <consortium name="The Broad Institute Genome Sequencing Center for Infectious Disease"/>
            <person name="Wu L."/>
            <person name="Ma J."/>
        </authorList>
    </citation>
    <scope>NUCLEOTIDE SEQUENCE [LARGE SCALE GENOMIC DNA]</scope>
    <source>
        <strain evidence="2">CCUG 54523</strain>
    </source>
</reference>
<protein>
    <submittedName>
        <fullName evidence="1">Clostripain-related cysteine peptidase</fullName>
    </submittedName>
</protein>
<evidence type="ECO:0000313" key="1">
    <source>
        <dbReference type="EMBL" id="MFD0790340.1"/>
    </source>
</evidence>
<name>A0ABW3AHU3_9MICO</name>
<dbReference type="Proteomes" id="UP001597055">
    <property type="component" value="Unassembled WGS sequence"/>
</dbReference>
<dbReference type="Gene3D" id="3.40.50.11970">
    <property type="match status" value="1"/>
</dbReference>
<gene>
    <name evidence="1" type="ORF">ACFQ0P_08020</name>
</gene>